<dbReference type="CDD" id="cd08414">
    <property type="entry name" value="PBP2_LTTR_aromatics_like"/>
    <property type="match status" value="1"/>
</dbReference>
<dbReference type="PANTHER" id="PTHR30346:SF28">
    <property type="entry name" value="HTH-TYPE TRANSCRIPTIONAL REGULATOR CYNR"/>
    <property type="match status" value="1"/>
</dbReference>
<sequence length="306" mass="32937">MERLRPAFATTARSEGARLAGIDLDRLRSFQVLVAELHFTRAAARLHLTQPALSQQIQALERQLGTPLVERHPRGCTLTPVGARVAAETDRLLAEVDAAAARIAAAAQGTLRLAYTRSARGGRVDALVARFRAAYPQVEVLPSTGWTTPNVEALRAGAVDAAFIRPPVDEPTLTCLHVDSEELLLAVPAAHPLATRRRIPRPAIAGLPAVMWPRENGPGMFDRTIAQIWPAGGFTLSRHEPDDEQLLRAVAEGTLIAAVPAGRARSLKVPGVRLRRFTDPIPTVDIALAYPTATTNPAVHRLAALL</sequence>
<dbReference type="SUPFAM" id="SSF46785">
    <property type="entry name" value="Winged helix' DNA-binding domain"/>
    <property type="match status" value="1"/>
</dbReference>
<evidence type="ECO:0000313" key="7">
    <source>
        <dbReference type="Proteomes" id="UP000623608"/>
    </source>
</evidence>
<dbReference type="Pfam" id="PF00126">
    <property type="entry name" value="HTH_1"/>
    <property type="match status" value="1"/>
</dbReference>
<feature type="domain" description="HTH lysR-type" evidence="5">
    <location>
        <begin position="22"/>
        <end position="79"/>
    </location>
</feature>
<dbReference type="PRINTS" id="PR00039">
    <property type="entry name" value="HTHLYSR"/>
</dbReference>
<name>A0A919NUU9_9ACTN</name>
<dbReference type="PANTHER" id="PTHR30346">
    <property type="entry name" value="TRANSCRIPTIONAL DUAL REGULATOR HCAR-RELATED"/>
    <property type="match status" value="1"/>
</dbReference>
<comment type="similarity">
    <text evidence="1">Belongs to the LysR transcriptional regulatory family.</text>
</comment>
<evidence type="ECO:0000256" key="2">
    <source>
        <dbReference type="ARBA" id="ARBA00023015"/>
    </source>
</evidence>
<organism evidence="6 7">
    <name type="scientific">Paractinoplanes tereljensis</name>
    <dbReference type="NCBI Taxonomy" id="571912"/>
    <lineage>
        <taxon>Bacteria</taxon>
        <taxon>Bacillati</taxon>
        <taxon>Actinomycetota</taxon>
        <taxon>Actinomycetes</taxon>
        <taxon>Micromonosporales</taxon>
        <taxon>Micromonosporaceae</taxon>
        <taxon>Paractinoplanes</taxon>
    </lineage>
</organism>
<evidence type="ECO:0000259" key="5">
    <source>
        <dbReference type="PROSITE" id="PS50931"/>
    </source>
</evidence>
<dbReference type="Gene3D" id="1.10.10.10">
    <property type="entry name" value="Winged helix-like DNA-binding domain superfamily/Winged helix DNA-binding domain"/>
    <property type="match status" value="1"/>
</dbReference>
<dbReference type="Proteomes" id="UP000623608">
    <property type="component" value="Unassembled WGS sequence"/>
</dbReference>
<evidence type="ECO:0000256" key="1">
    <source>
        <dbReference type="ARBA" id="ARBA00009437"/>
    </source>
</evidence>
<dbReference type="GO" id="GO:0003677">
    <property type="term" value="F:DNA binding"/>
    <property type="evidence" value="ECO:0007669"/>
    <property type="project" value="UniProtKB-KW"/>
</dbReference>
<accession>A0A919NUU9</accession>
<keyword evidence="7" id="KW-1185">Reference proteome</keyword>
<dbReference type="FunFam" id="1.10.10.10:FF:000001">
    <property type="entry name" value="LysR family transcriptional regulator"/>
    <property type="match status" value="1"/>
</dbReference>
<evidence type="ECO:0000313" key="6">
    <source>
        <dbReference type="EMBL" id="GIF25659.1"/>
    </source>
</evidence>
<keyword evidence="2" id="KW-0805">Transcription regulation</keyword>
<protein>
    <submittedName>
        <fullName evidence="6">LysR family transcriptional regulator</fullName>
    </submittedName>
</protein>
<dbReference type="SUPFAM" id="SSF53850">
    <property type="entry name" value="Periplasmic binding protein-like II"/>
    <property type="match status" value="1"/>
</dbReference>
<keyword evidence="4" id="KW-0804">Transcription</keyword>
<dbReference type="InterPro" id="IPR000847">
    <property type="entry name" value="LysR_HTH_N"/>
</dbReference>
<gene>
    <name evidence="6" type="ORF">Ate02nite_83890</name>
</gene>
<dbReference type="AlphaFoldDB" id="A0A919NUU9"/>
<dbReference type="PROSITE" id="PS50931">
    <property type="entry name" value="HTH_LYSR"/>
    <property type="match status" value="1"/>
</dbReference>
<proteinExistence type="inferred from homology"/>
<dbReference type="GO" id="GO:0032993">
    <property type="term" value="C:protein-DNA complex"/>
    <property type="evidence" value="ECO:0007669"/>
    <property type="project" value="TreeGrafter"/>
</dbReference>
<dbReference type="InterPro" id="IPR036388">
    <property type="entry name" value="WH-like_DNA-bd_sf"/>
</dbReference>
<dbReference type="GO" id="GO:0003700">
    <property type="term" value="F:DNA-binding transcription factor activity"/>
    <property type="evidence" value="ECO:0007669"/>
    <property type="project" value="InterPro"/>
</dbReference>
<dbReference type="InterPro" id="IPR005119">
    <property type="entry name" value="LysR_subst-bd"/>
</dbReference>
<dbReference type="RefSeq" id="WP_203813475.1">
    <property type="nucleotide sequence ID" value="NZ_BOMY01000053.1"/>
</dbReference>
<dbReference type="InterPro" id="IPR036390">
    <property type="entry name" value="WH_DNA-bd_sf"/>
</dbReference>
<keyword evidence="3" id="KW-0238">DNA-binding</keyword>
<dbReference type="EMBL" id="BOMY01000053">
    <property type="protein sequence ID" value="GIF25659.1"/>
    <property type="molecule type" value="Genomic_DNA"/>
</dbReference>
<dbReference type="Gene3D" id="3.40.190.10">
    <property type="entry name" value="Periplasmic binding protein-like II"/>
    <property type="match status" value="2"/>
</dbReference>
<evidence type="ECO:0000256" key="4">
    <source>
        <dbReference type="ARBA" id="ARBA00023163"/>
    </source>
</evidence>
<comment type="caution">
    <text evidence="6">The sequence shown here is derived from an EMBL/GenBank/DDBJ whole genome shotgun (WGS) entry which is preliminary data.</text>
</comment>
<reference evidence="6" key="1">
    <citation type="submission" date="2021-01" db="EMBL/GenBank/DDBJ databases">
        <title>Whole genome shotgun sequence of Actinoplanes tereljensis NBRC 105297.</title>
        <authorList>
            <person name="Komaki H."/>
            <person name="Tamura T."/>
        </authorList>
    </citation>
    <scope>NUCLEOTIDE SEQUENCE</scope>
    <source>
        <strain evidence="6">NBRC 105297</strain>
    </source>
</reference>
<evidence type="ECO:0000256" key="3">
    <source>
        <dbReference type="ARBA" id="ARBA00023125"/>
    </source>
</evidence>
<dbReference type="Pfam" id="PF03466">
    <property type="entry name" value="LysR_substrate"/>
    <property type="match status" value="1"/>
</dbReference>